<organism evidence="2 3">
    <name type="scientific">Alteromonas macleodii</name>
    <name type="common">Pseudoalteromonas macleodii</name>
    <dbReference type="NCBI Taxonomy" id="28108"/>
    <lineage>
        <taxon>Bacteria</taxon>
        <taxon>Pseudomonadati</taxon>
        <taxon>Pseudomonadota</taxon>
        <taxon>Gammaproteobacteria</taxon>
        <taxon>Alteromonadales</taxon>
        <taxon>Alteromonadaceae</taxon>
        <taxon>Alteromonas/Salinimonas group</taxon>
        <taxon>Alteromonas</taxon>
    </lineage>
</organism>
<name>A0A6T9XX96_ALTMA</name>
<evidence type="ECO:0000256" key="1">
    <source>
        <dbReference type="SAM" id="SignalP"/>
    </source>
</evidence>
<protein>
    <submittedName>
        <fullName evidence="2">Signal protein PDZ</fullName>
    </submittedName>
</protein>
<dbReference type="Proteomes" id="UP000509458">
    <property type="component" value="Chromosome"/>
</dbReference>
<evidence type="ECO:0000313" key="3">
    <source>
        <dbReference type="Proteomes" id="UP000509458"/>
    </source>
</evidence>
<feature type="signal peptide" evidence="1">
    <location>
        <begin position="1"/>
        <end position="19"/>
    </location>
</feature>
<sequence length="297" mass="32755">MKRFSLFIFLLLSSCQVFGAATQWVDFTLDNGHVFLPVTIDGIESRVMLDSGAQINSINRAFVRKHDLAFDKGRPVNVKGVYGVEKRKAYNNVDVKIFGTTFKLDSLVETNLGHHSNGMLLGAGFFNSFVVQLDYPHRKIRLVTRDSVNMKEVANVPATTQQGTGMPIAQVEINGVPLWLRIDTGNAGTILINRRAASKADLLEKVEGTSTSFGANSSGVNEFATSDMVKFGPFEISNVKVSFPAEGQTTNLESQYKRTGSRIGGKRVVGLIGYDLLKDFVVTLDYRYGRLHINVPQ</sequence>
<dbReference type="Gene3D" id="2.40.70.10">
    <property type="entry name" value="Acid Proteases"/>
    <property type="match status" value="2"/>
</dbReference>
<dbReference type="Pfam" id="PF13650">
    <property type="entry name" value="Asp_protease_2"/>
    <property type="match status" value="1"/>
</dbReference>
<dbReference type="PROSITE" id="PS51257">
    <property type="entry name" value="PROKAR_LIPOPROTEIN"/>
    <property type="match status" value="1"/>
</dbReference>
<reference evidence="2 3" key="1">
    <citation type="submission" date="2020-06" db="EMBL/GenBank/DDBJ databases">
        <authorList>
            <person name="Duchaud E."/>
        </authorList>
    </citation>
    <scope>NUCLEOTIDE SEQUENCE [LARGE SCALE GENOMIC DNA]</scope>
    <source>
        <strain evidence="2">Alteromonas fortis</strain>
    </source>
</reference>
<dbReference type="AlphaFoldDB" id="A0A6T9XX96"/>
<dbReference type="InterPro" id="IPR021109">
    <property type="entry name" value="Peptidase_aspartic_dom_sf"/>
</dbReference>
<dbReference type="EMBL" id="LR812090">
    <property type="protein sequence ID" value="CAB9493389.1"/>
    <property type="molecule type" value="Genomic_DNA"/>
</dbReference>
<accession>A0A6T9XX96</accession>
<evidence type="ECO:0000313" key="2">
    <source>
        <dbReference type="EMBL" id="CAB9493389.1"/>
    </source>
</evidence>
<feature type="chain" id="PRO_5029697371" evidence="1">
    <location>
        <begin position="20"/>
        <end position="297"/>
    </location>
</feature>
<proteinExistence type="predicted"/>
<dbReference type="CDD" id="cd00303">
    <property type="entry name" value="retropepsin_like"/>
    <property type="match status" value="1"/>
</dbReference>
<dbReference type="SUPFAM" id="SSF50630">
    <property type="entry name" value="Acid proteases"/>
    <property type="match status" value="1"/>
</dbReference>
<gene>
    <name evidence="2" type="ORF">ALFOR1_30300</name>
</gene>
<dbReference type="RefSeq" id="WP_179982933.1">
    <property type="nucleotide sequence ID" value="NZ_LR812090.1"/>
</dbReference>
<keyword evidence="1" id="KW-0732">Signal</keyword>
<dbReference type="Pfam" id="PF13975">
    <property type="entry name" value="gag-asp_proteas"/>
    <property type="match status" value="1"/>
</dbReference>